<accession>A0ABV0U8Z7</accession>
<comment type="caution">
    <text evidence="1">The sequence shown here is derived from an EMBL/GenBank/DDBJ whole genome shotgun (WGS) entry which is preliminary data.</text>
</comment>
<keyword evidence="2" id="KW-1185">Reference proteome</keyword>
<proteinExistence type="predicted"/>
<dbReference type="EMBL" id="JAHRIQ010060136">
    <property type="protein sequence ID" value="MEQ2241010.1"/>
    <property type="molecule type" value="Genomic_DNA"/>
</dbReference>
<name>A0ABV0U8Z7_9TELE</name>
<evidence type="ECO:0000313" key="2">
    <source>
        <dbReference type="Proteomes" id="UP001482620"/>
    </source>
</evidence>
<protein>
    <submittedName>
        <fullName evidence="1">Uncharacterized protein</fullName>
    </submittedName>
</protein>
<sequence>MILPSSCLHFGPIQNHTVTPRTSITGKINSQTGSHQLCSLQRSFVFRAAGQQVPEIRFHLCVSLISVNGDSEHPSSNLFISHRVVISLHV</sequence>
<organism evidence="1 2">
    <name type="scientific">Ilyodon furcidens</name>
    <name type="common">goldbreast splitfin</name>
    <dbReference type="NCBI Taxonomy" id="33524"/>
    <lineage>
        <taxon>Eukaryota</taxon>
        <taxon>Metazoa</taxon>
        <taxon>Chordata</taxon>
        <taxon>Craniata</taxon>
        <taxon>Vertebrata</taxon>
        <taxon>Euteleostomi</taxon>
        <taxon>Actinopterygii</taxon>
        <taxon>Neopterygii</taxon>
        <taxon>Teleostei</taxon>
        <taxon>Neoteleostei</taxon>
        <taxon>Acanthomorphata</taxon>
        <taxon>Ovalentaria</taxon>
        <taxon>Atherinomorphae</taxon>
        <taxon>Cyprinodontiformes</taxon>
        <taxon>Goodeidae</taxon>
        <taxon>Ilyodon</taxon>
    </lineage>
</organism>
<evidence type="ECO:0000313" key="1">
    <source>
        <dbReference type="EMBL" id="MEQ2241010.1"/>
    </source>
</evidence>
<dbReference type="Proteomes" id="UP001482620">
    <property type="component" value="Unassembled WGS sequence"/>
</dbReference>
<gene>
    <name evidence="1" type="ORF">ILYODFUR_021030</name>
</gene>
<reference evidence="1 2" key="1">
    <citation type="submission" date="2021-06" db="EMBL/GenBank/DDBJ databases">
        <authorList>
            <person name="Palmer J.M."/>
        </authorList>
    </citation>
    <scope>NUCLEOTIDE SEQUENCE [LARGE SCALE GENOMIC DNA]</scope>
    <source>
        <strain evidence="2">if_2019</strain>
        <tissue evidence="1">Muscle</tissue>
    </source>
</reference>